<keyword evidence="3 5" id="KW-1133">Transmembrane helix</keyword>
<dbReference type="CDD" id="cd00637">
    <property type="entry name" value="7tm_classA_rhodopsin-like"/>
    <property type="match status" value="1"/>
</dbReference>
<feature type="transmembrane region" description="Helical" evidence="5">
    <location>
        <begin position="263"/>
        <end position="287"/>
    </location>
</feature>
<evidence type="ECO:0000259" key="6">
    <source>
        <dbReference type="PROSITE" id="PS50262"/>
    </source>
</evidence>
<sequence>MGSAEANVRIVLATCGFLGTLLNIFVFYTLFQVKIGSLLTNTLLKFQCVFDAFACFVTFLYKLIGPEIVTGVEHVDRFFCYLWYSDNLIWLGISLSVCNIVCASLDRAVAVFLPLVYKKRQIFLVCFACAYQIPAATILFIPNLFSRDYISGRCKFGISVESVVIRQYIVAEKYTWLIVVYVIPLAVIISTHTAVIVYMSSHWNLGKLPAKQEMTSKEEEQWRMRRHMREIALTTVMMAGTLLVCHAYDAITYVLDSVGAYQYVILSLAQQTGLIPIVLSSCILPCITVTRIKTLRRYVIYDLIPILFAKFGLEDKPIEAPQ</sequence>
<dbReference type="Pfam" id="PF10328">
    <property type="entry name" value="7TM_GPCR_Srx"/>
    <property type="match status" value="1"/>
</dbReference>
<feature type="transmembrane region" description="Helical" evidence="5">
    <location>
        <begin position="122"/>
        <end position="141"/>
    </location>
</feature>
<evidence type="ECO:0000313" key="7">
    <source>
        <dbReference type="EMBL" id="VDP86846.1"/>
    </source>
</evidence>
<gene>
    <name evidence="7" type="ORF">ECPE_LOCUS10304</name>
</gene>
<dbReference type="Proteomes" id="UP000272942">
    <property type="component" value="Unassembled WGS sequence"/>
</dbReference>
<dbReference type="PROSITE" id="PS50262">
    <property type="entry name" value="G_PROTEIN_RECEP_F1_2"/>
    <property type="match status" value="1"/>
</dbReference>
<dbReference type="Gene3D" id="1.20.1070.10">
    <property type="entry name" value="Rhodopsin 7-helix transmembrane proteins"/>
    <property type="match status" value="1"/>
</dbReference>
<dbReference type="PANTHER" id="PTHR45698:SF1">
    <property type="entry name" value="TRACE AMINE-ASSOCIATED RECEPTOR 13C-LIKE"/>
    <property type="match status" value="1"/>
</dbReference>
<keyword evidence="8" id="KW-1185">Reference proteome</keyword>
<dbReference type="WBParaSite" id="ECPE_0001033601-mRNA-1">
    <property type="protein sequence ID" value="ECPE_0001033601-mRNA-1"/>
    <property type="gene ID" value="ECPE_0001033601"/>
</dbReference>
<keyword evidence="4 5" id="KW-0472">Membrane</keyword>
<dbReference type="PANTHER" id="PTHR45698">
    <property type="entry name" value="TRACE AMINE-ASSOCIATED RECEPTOR 19N-RELATED"/>
    <property type="match status" value="1"/>
</dbReference>
<dbReference type="AlphaFoldDB" id="A0A183ATL9"/>
<name>A0A183ATL9_9TREM</name>
<feature type="transmembrane region" description="Helical" evidence="5">
    <location>
        <begin position="88"/>
        <end position="110"/>
    </location>
</feature>
<proteinExistence type="predicted"/>
<feature type="domain" description="G-protein coupled receptors family 1 profile" evidence="6">
    <location>
        <begin position="22"/>
        <end position="288"/>
    </location>
</feature>
<evidence type="ECO:0000256" key="5">
    <source>
        <dbReference type="SAM" id="Phobius"/>
    </source>
</evidence>
<evidence type="ECO:0000256" key="3">
    <source>
        <dbReference type="ARBA" id="ARBA00022989"/>
    </source>
</evidence>
<dbReference type="InterPro" id="IPR019430">
    <property type="entry name" value="7TM_GPCR_serpentine_rcpt_Srx"/>
</dbReference>
<reference evidence="9" key="1">
    <citation type="submission" date="2016-06" db="UniProtKB">
        <authorList>
            <consortium name="WormBaseParasite"/>
        </authorList>
    </citation>
    <scope>IDENTIFICATION</scope>
</reference>
<protein>
    <submittedName>
        <fullName evidence="9">G_PROTEIN_RECEP_F1_2 domain-containing protein</fullName>
    </submittedName>
</protein>
<feature type="transmembrane region" description="Helical" evidence="5">
    <location>
        <begin position="174"/>
        <end position="198"/>
    </location>
</feature>
<evidence type="ECO:0000313" key="8">
    <source>
        <dbReference type="Proteomes" id="UP000272942"/>
    </source>
</evidence>
<evidence type="ECO:0000256" key="2">
    <source>
        <dbReference type="ARBA" id="ARBA00022692"/>
    </source>
</evidence>
<dbReference type="SUPFAM" id="SSF81321">
    <property type="entry name" value="Family A G protein-coupled receptor-like"/>
    <property type="match status" value="1"/>
</dbReference>
<evidence type="ECO:0000313" key="9">
    <source>
        <dbReference type="WBParaSite" id="ECPE_0001033601-mRNA-1"/>
    </source>
</evidence>
<feature type="transmembrane region" description="Helical" evidence="5">
    <location>
        <begin position="6"/>
        <end position="31"/>
    </location>
</feature>
<dbReference type="InterPro" id="IPR017452">
    <property type="entry name" value="GPCR_Rhodpsn_7TM"/>
</dbReference>
<evidence type="ECO:0000256" key="1">
    <source>
        <dbReference type="ARBA" id="ARBA00004370"/>
    </source>
</evidence>
<comment type="subcellular location">
    <subcellularLocation>
        <location evidence="1">Membrane</location>
    </subcellularLocation>
</comment>
<organism evidence="9">
    <name type="scientific">Echinostoma caproni</name>
    <dbReference type="NCBI Taxonomy" id="27848"/>
    <lineage>
        <taxon>Eukaryota</taxon>
        <taxon>Metazoa</taxon>
        <taxon>Spiralia</taxon>
        <taxon>Lophotrochozoa</taxon>
        <taxon>Platyhelminthes</taxon>
        <taxon>Trematoda</taxon>
        <taxon>Digenea</taxon>
        <taxon>Plagiorchiida</taxon>
        <taxon>Echinostomata</taxon>
        <taxon>Echinostomatoidea</taxon>
        <taxon>Echinostomatidae</taxon>
        <taxon>Echinostoma</taxon>
    </lineage>
</organism>
<keyword evidence="2 5" id="KW-0812">Transmembrane</keyword>
<reference evidence="7 8" key="2">
    <citation type="submission" date="2018-11" db="EMBL/GenBank/DDBJ databases">
        <authorList>
            <consortium name="Pathogen Informatics"/>
        </authorList>
    </citation>
    <scope>NUCLEOTIDE SEQUENCE [LARGE SCALE GENOMIC DNA]</scope>
    <source>
        <strain evidence="7 8">Egypt</strain>
    </source>
</reference>
<accession>A0A183ATL9</accession>
<dbReference type="EMBL" id="UZAN01048855">
    <property type="protein sequence ID" value="VDP86846.1"/>
    <property type="molecule type" value="Genomic_DNA"/>
</dbReference>
<feature type="transmembrane region" description="Helical" evidence="5">
    <location>
        <begin position="43"/>
        <end position="64"/>
    </location>
</feature>
<dbReference type="GO" id="GO:0016020">
    <property type="term" value="C:membrane"/>
    <property type="evidence" value="ECO:0007669"/>
    <property type="project" value="UniProtKB-SubCell"/>
</dbReference>
<evidence type="ECO:0000256" key="4">
    <source>
        <dbReference type="ARBA" id="ARBA00023136"/>
    </source>
</evidence>
<feature type="transmembrane region" description="Helical" evidence="5">
    <location>
        <begin position="231"/>
        <end position="251"/>
    </location>
</feature>
<dbReference type="OrthoDB" id="10042731at2759"/>